<comment type="similarity">
    <text evidence="1">Belongs to the CdaR family.</text>
</comment>
<evidence type="ECO:0000259" key="4">
    <source>
        <dbReference type="Pfam" id="PF17853"/>
    </source>
</evidence>
<sequence length="360" mass="41230">MITKKLAEEIVEQTMFRLDRNLNVMDTNGMILASGEKERIDRIHEGAAHVAKTRRPLWIEDENTSDWQGAKPGVNMPIYYKDRLIGVIGITGNPKELRDIATLVQLTTEMMVHQALITSESEWKRKIKELVFEELIDNGPLSPIVIDRLALLEFNMTGPYLTLLVQTNNLPASPQRLIETMEEQFERNTALIGHSQLNELFIVLSDVKMSVLELKLQKILSLFQKDSSVEIGVGLPVKNLEGISHSYETAKYAIQYGHSDELIHYYYDDIELIALLKSCPSQLKERFARRILALLNEQLIETLEAFFEHDQVIGETAAALAIHRHTLTYRLRKVKELTSLDPTRFRDAVLFHIALLVRDE</sequence>
<dbReference type="Pfam" id="PF05651">
    <property type="entry name" value="Diacid_rec"/>
    <property type="match status" value="1"/>
</dbReference>
<feature type="domain" description="CdaR GGDEF-like" evidence="4">
    <location>
        <begin position="144"/>
        <end position="255"/>
    </location>
</feature>
<protein>
    <submittedName>
        <fullName evidence="5">CdaR family transcriptional regulator</fullName>
    </submittedName>
</protein>
<dbReference type="InterPro" id="IPR008599">
    <property type="entry name" value="Diacid_rec"/>
</dbReference>
<feature type="domain" description="PucR C-terminal helix-turn-helix" evidence="3">
    <location>
        <begin position="299"/>
        <end position="356"/>
    </location>
</feature>
<dbReference type="InterPro" id="IPR041522">
    <property type="entry name" value="CdaR_GGDEF"/>
</dbReference>
<dbReference type="PANTHER" id="PTHR33744">
    <property type="entry name" value="CARBOHYDRATE DIACID REGULATOR"/>
    <property type="match status" value="1"/>
</dbReference>
<dbReference type="Proteomes" id="UP001596071">
    <property type="component" value="Unassembled WGS sequence"/>
</dbReference>
<proteinExistence type="inferred from homology"/>
<feature type="domain" description="Putative sugar diacid recognition" evidence="2">
    <location>
        <begin position="2"/>
        <end position="134"/>
    </location>
</feature>
<dbReference type="InterPro" id="IPR051448">
    <property type="entry name" value="CdaR-like_regulators"/>
</dbReference>
<dbReference type="Pfam" id="PF13556">
    <property type="entry name" value="HTH_30"/>
    <property type="match status" value="1"/>
</dbReference>
<evidence type="ECO:0000256" key="1">
    <source>
        <dbReference type="ARBA" id="ARBA00006754"/>
    </source>
</evidence>
<accession>A0ABW0U4E8</accession>
<organism evidence="5 6">
    <name type="scientific">Sporosarcina koreensis</name>
    <dbReference type="NCBI Taxonomy" id="334735"/>
    <lineage>
        <taxon>Bacteria</taxon>
        <taxon>Bacillati</taxon>
        <taxon>Bacillota</taxon>
        <taxon>Bacilli</taxon>
        <taxon>Bacillales</taxon>
        <taxon>Caryophanaceae</taxon>
        <taxon>Sporosarcina</taxon>
    </lineage>
</organism>
<dbReference type="RefSeq" id="WP_381447580.1">
    <property type="nucleotide sequence ID" value="NZ_JBHSNP010000029.1"/>
</dbReference>
<gene>
    <name evidence="5" type="ORF">ACFPTP_17740</name>
</gene>
<comment type="caution">
    <text evidence="5">The sequence shown here is derived from an EMBL/GenBank/DDBJ whole genome shotgun (WGS) entry which is preliminary data.</text>
</comment>
<dbReference type="Pfam" id="PF17853">
    <property type="entry name" value="GGDEF_2"/>
    <property type="match status" value="1"/>
</dbReference>
<name>A0ABW0U4E8_9BACL</name>
<evidence type="ECO:0000313" key="5">
    <source>
        <dbReference type="EMBL" id="MFC5605085.1"/>
    </source>
</evidence>
<evidence type="ECO:0000259" key="3">
    <source>
        <dbReference type="Pfam" id="PF13556"/>
    </source>
</evidence>
<dbReference type="InterPro" id="IPR042070">
    <property type="entry name" value="PucR_C-HTH_sf"/>
</dbReference>
<dbReference type="InterPro" id="IPR025736">
    <property type="entry name" value="PucR_C-HTH_dom"/>
</dbReference>
<reference evidence="6" key="1">
    <citation type="journal article" date="2019" name="Int. J. Syst. Evol. Microbiol.">
        <title>The Global Catalogue of Microorganisms (GCM) 10K type strain sequencing project: providing services to taxonomists for standard genome sequencing and annotation.</title>
        <authorList>
            <consortium name="The Broad Institute Genomics Platform"/>
            <consortium name="The Broad Institute Genome Sequencing Center for Infectious Disease"/>
            <person name="Wu L."/>
            <person name="Ma J."/>
        </authorList>
    </citation>
    <scope>NUCLEOTIDE SEQUENCE [LARGE SCALE GENOMIC DNA]</scope>
    <source>
        <strain evidence="6">KACC 11299</strain>
    </source>
</reference>
<keyword evidence="6" id="KW-1185">Reference proteome</keyword>
<evidence type="ECO:0000313" key="6">
    <source>
        <dbReference type="Proteomes" id="UP001596071"/>
    </source>
</evidence>
<evidence type="ECO:0000259" key="2">
    <source>
        <dbReference type="Pfam" id="PF05651"/>
    </source>
</evidence>
<dbReference type="PANTHER" id="PTHR33744:SF15">
    <property type="entry name" value="CARBOHYDRATE DIACID REGULATOR"/>
    <property type="match status" value="1"/>
</dbReference>
<dbReference type="Gene3D" id="1.10.10.2840">
    <property type="entry name" value="PucR C-terminal helix-turn-helix domain"/>
    <property type="match status" value="1"/>
</dbReference>
<dbReference type="EMBL" id="JBHSNP010000029">
    <property type="protein sequence ID" value="MFC5605085.1"/>
    <property type="molecule type" value="Genomic_DNA"/>
</dbReference>